<accession>A0A2S7KPD5</accession>
<gene>
    <name evidence="2" type="ORF">BST85_05880</name>
</gene>
<dbReference type="OrthoDB" id="713689at2"/>
<protein>
    <submittedName>
        <fullName evidence="2">Type 1 periplasmic binding fold superfamily protein</fullName>
    </submittedName>
</protein>
<evidence type="ECO:0000256" key="1">
    <source>
        <dbReference type="SAM" id="SignalP"/>
    </source>
</evidence>
<keyword evidence="1" id="KW-0732">Signal</keyword>
<comment type="caution">
    <text evidence="2">The sequence shown here is derived from an EMBL/GenBank/DDBJ whole genome shotgun (WGS) entry which is preliminary data.</text>
</comment>
<feature type="chain" id="PRO_5015392497" evidence="1">
    <location>
        <begin position="23"/>
        <end position="187"/>
    </location>
</feature>
<keyword evidence="3" id="KW-1185">Reference proteome</keyword>
<evidence type="ECO:0000313" key="3">
    <source>
        <dbReference type="Proteomes" id="UP000239800"/>
    </source>
</evidence>
<dbReference type="AlphaFoldDB" id="A0A2S7KPD5"/>
<dbReference type="RefSeq" id="WP_104812408.1">
    <property type="nucleotide sequence ID" value="NZ_MQUB01000001.1"/>
</dbReference>
<dbReference type="Proteomes" id="UP000239800">
    <property type="component" value="Unassembled WGS sequence"/>
</dbReference>
<sequence>MKTLKTLSLIFASILVVGLTSCSNDDDNTVEPVNEEEVITTLIVTMTSAGNPDITLTSDDPDGDGPNPPVITVSGPFVAGATYQGSVRVENRTEDPAENVTEEVEEEDDEHQFFFNATAGLQLTTTYGNFDGDGNPLGTQIETAAGTASAGSWTVTLRHVPKKPNDGTLADAGGETDIQVIFPVTIQ</sequence>
<feature type="signal peptide" evidence="1">
    <location>
        <begin position="1"/>
        <end position="22"/>
    </location>
</feature>
<dbReference type="EMBL" id="MQUB01000001">
    <property type="protein sequence ID" value="PQB04482.1"/>
    <property type="molecule type" value="Genomic_DNA"/>
</dbReference>
<proteinExistence type="predicted"/>
<evidence type="ECO:0000313" key="2">
    <source>
        <dbReference type="EMBL" id="PQB04482.1"/>
    </source>
</evidence>
<organism evidence="2 3">
    <name type="scientific">Aureitalea marina</name>
    <dbReference type="NCBI Taxonomy" id="930804"/>
    <lineage>
        <taxon>Bacteria</taxon>
        <taxon>Pseudomonadati</taxon>
        <taxon>Bacteroidota</taxon>
        <taxon>Flavobacteriia</taxon>
        <taxon>Flavobacteriales</taxon>
        <taxon>Flavobacteriaceae</taxon>
        <taxon>Aureitalea</taxon>
    </lineage>
</organism>
<reference evidence="2 3" key="1">
    <citation type="submission" date="2016-11" db="EMBL/GenBank/DDBJ databases">
        <title>Trade-off between light-utilization and light-protection in marine flavobacteria.</title>
        <authorList>
            <person name="Kumagai Y."/>
        </authorList>
    </citation>
    <scope>NUCLEOTIDE SEQUENCE [LARGE SCALE GENOMIC DNA]</scope>
    <source>
        <strain evidence="2 3">NBRC 107741</strain>
    </source>
</reference>
<dbReference type="PROSITE" id="PS51257">
    <property type="entry name" value="PROKAR_LIPOPROTEIN"/>
    <property type="match status" value="1"/>
</dbReference>
<name>A0A2S7KPD5_9FLAO</name>